<dbReference type="Proteomes" id="UP000266723">
    <property type="component" value="Unassembled WGS sequence"/>
</dbReference>
<evidence type="ECO:0000313" key="2">
    <source>
        <dbReference type="Proteomes" id="UP000266723"/>
    </source>
</evidence>
<protein>
    <submittedName>
        <fullName evidence="1">Uncharacterized protein</fullName>
    </submittedName>
</protein>
<name>A0ABQ7DHK0_BRACR</name>
<evidence type="ECO:0000313" key="1">
    <source>
        <dbReference type="EMBL" id="KAF3576555.1"/>
    </source>
</evidence>
<comment type="caution">
    <text evidence="1">The sequence shown here is derived from an EMBL/GenBank/DDBJ whole genome shotgun (WGS) entry which is preliminary data.</text>
</comment>
<dbReference type="EMBL" id="QGKV02000649">
    <property type="protein sequence ID" value="KAF3576555.1"/>
    <property type="molecule type" value="Genomic_DNA"/>
</dbReference>
<keyword evidence="2" id="KW-1185">Reference proteome</keyword>
<sequence length="52" mass="5962">MLIRRRASSRPNQNGSSVGFVLGFMRRRSLALKTVGLRERDSIEEEARKSEI</sequence>
<accession>A0ABQ7DHK0</accession>
<organism evidence="1 2">
    <name type="scientific">Brassica cretica</name>
    <name type="common">Mustard</name>
    <dbReference type="NCBI Taxonomy" id="69181"/>
    <lineage>
        <taxon>Eukaryota</taxon>
        <taxon>Viridiplantae</taxon>
        <taxon>Streptophyta</taxon>
        <taxon>Embryophyta</taxon>
        <taxon>Tracheophyta</taxon>
        <taxon>Spermatophyta</taxon>
        <taxon>Magnoliopsida</taxon>
        <taxon>eudicotyledons</taxon>
        <taxon>Gunneridae</taxon>
        <taxon>Pentapetalae</taxon>
        <taxon>rosids</taxon>
        <taxon>malvids</taxon>
        <taxon>Brassicales</taxon>
        <taxon>Brassicaceae</taxon>
        <taxon>Brassiceae</taxon>
        <taxon>Brassica</taxon>
    </lineage>
</organism>
<reference evidence="1 2" key="1">
    <citation type="journal article" date="2020" name="BMC Genomics">
        <title>Intraspecific diversification of the crop wild relative Brassica cretica Lam. using demographic model selection.</title>
        <authorList>
            <person name="Kioukis A."/>
            <person name="Michalopoulou V.A."/>
            <person name="Briers L."/>
            <person name="Pirintsos S."/>
            <person name="Studholme D.J."/>
            <person name="Pavlidis P."/>
            <person name="Sarris P.F."/>
        </authorList>
    </citation>
    <scope>NUCLEOTIDE SEQUENCE [LARGE SCALE GENOMIC DNA]</scope>
    <source>
        <strain evidence="2">cv. PFS-1207/04</strain>
    </source>
</reference>
<proteinExistence type="predicted"/>
<gene>
    <name evidence="1" type="ORF">DY000_02033269</name>
</gene>